<dbReference type="InterPro" id="IPR036515">
    <property type="entry name" value="Transposase_17_sf"/>
</dbReference>
<dbReference type="PANTHER" id="PTHR34322">
    <property type="entry name" value="TRANSPOSASE, Y1_TNP DOMAIN-CONTAINING"/>
    <property type="match status" value="1"/>
</dbReference>
<dbReference type="InterPro" id="IPR002686">
    <property type="entry name" value="Transposase_17"/>
</dbReference>
<dbReference type="SUPFAM" id="SSF143422">
    <property type="entry name" value="Transposase IS200-like"/>
    <property type="match status" value="1"/>
</dbReference>
<accession>A0A1F6W543</accession>
<reference evidence="2 3" key="1">
    <citation type="journal article" date="2016" name="Nat. Commun.">
        <title>Thousands of microbial genomes shed light on interconnected biogeochemical processes in an aquifer system.</title>
        <authorList>
            <person name="Anantharaman K."/>
            <person name="Brown C.T."/>
            <person name="Hug L.A."/>
            <person name="Sharon I."/>
            <person name="Castelle C.J."/>
            <person name="Probst A.J."/>
            <person name="Thomas B.C."/>
            <person name="Singh A."/>
            <person name="Wilkins M.J."/>
            <person name="Karaoz U."/>
            <person name="Brodie E.L."/>
            <person name="Williams K.H."/>
            <person name="Hubbard S.S."/>
            <person name="Banfield J.F."/>
        </authorList>
    </citation>
    <scope>NUCLEOTIDE SEQUENCE [LARGE SCALE GENOMIC DNA]</scope>
</reference>
<dbReference type="Gene3D" id="3.30.70.1290">
    <property type="entry name" value="Transposase IS200-like"/>
    <property type="match status" value="1"/>
</dbReference>
<dbReference type="SMART" id="SM01321">
    <property type="entry name" value="Y1_Tnp"/>
    <property type="match status" value="1"/>
</dbReference>
<dbReference type="GO" id="GO:0006313">
    <property type="term" value="P:DNA transposition"/>
    <property type="evidence" value="ECO:0007669"/>
    <property type="project" value="InterPro"/>
</dbReference>
<feature type="domain" description="Transposase IS200-like" evidence="1">
    <location>
        <begin position="7"/>
        <end position="145"/>
    </location>
</feature>
<dbReference type="EMBL" id="MFUE01000020">
    <property type="protein sequence ID" value="OGI76964.1"/>
    <property type="molecule type" value="Genomic_DNA"/>
</dbReference>
<dbReference type="GO" id="GO:0003677">
    <property type="term" value="F:DNA binding"/>
    <property type="evidence" value="ECO:0007669"/>
    <property type="project" value="InterPro"/>
</dbReference>
<protein>
    <recommendedName>
        <fullName evidence="1">Transposase IS200-like domain-containing protein</fullName>
    </recommendedName>
</protein>
<dbReference type="Proteomes" id="UP000177777">
    <property type="component" value="Unassembled WGS sequence"/>
</dbReference>
<dbReference type="AlphaFoldDB" id="A0A1F6W543"/>
<proteinExistence type="predicted"/>
<organism evidence="2 3">
    <name type="scientific">Candidatus Nomurabacteria bacterium RIFCSPHIGHO2_02_FULL_41_18</name>
    <dbReference type="NCBI Taxonomy" id="1801754"/>
    <lineage>
        <taxon>Bacteria</taxon>
        <taxon>Candidatus Nomuraibacteriota</taxon>
    </lineage>
</organism>
<dbReference type="GO" id="GO:0004803">
    <property type="term" value="F:transposase activity"/>
    <property type="evidence" value="ECO:0007669"/>
    <property type="project" value="InterPro"/>
</dbReference>
<evidence type="ECO:0000313" key="3">
    <source>
        <dbReference type="Proteomes" id="UP000177777"/>
    </source>
</evidence>
<dbReference type="STRING" id="1801754.A3D42_02415"/>
<name>A0A1F6W543_9BACT</name>
<comment type="caution">
    <text evidence="2">The sequence shown here is derived from an EMBL/GenBank/DDBJ whole genome shotgun (WGS) entry which is preliminary data.</text>
</comment>
<sequence length="211" mass="25120">MRKVKFTVGEYYHIYNRGTDKRNIFMDEQDLSRFWESLFDFNQTEPIGSIYEFSFKKKSREANKKKKPLVQFIVYCLNPNHFHFLITPIQEKGIEKFMQRLGNGYTKYFNNKHKRSGVLFQGKFKSKHIDSNQYLLHLSAYINGNDQLGHRMSKLSKSSLPEFLGKFSGEKLCNTDIILGQFRNIKEYKDFVVESLEDIKLRKEMIKELEN</sequence>
<dbReference type="PANTHER" id="PTHR34322:SF2">
    <property type="entry name" value="TRANSPOSASE IS200-LIKE DOMAIN-CONTAINING PROTEIN"/>
    <property type="match status" value="1"/>
</dbReference>
<gene>
    <name evidence="2" type="ORF">A3D42_02415</name>
</gene>
<dbReference type="Pfam" id="PF01797">
    <property type="entry name" value="Y1_Tnp"/>
    <property type="match status" value="1"/>
</dbReference>
<evidence type="ECO:0000313" key="2">
    <source>
        <dbReference type="EMBL" id="OGI76964.1"/>
    </source>
</evidence>
<evidence type="ECO:0000259" key="1">
    <source>
        <dbReference type="SMART" id="SM01321"/>
    </source>
</evidence>